<keyword evidence="6" id="KW-1185">Reference proteome</keyword>
<name>C7M0R9_ACIFD</name>
<dbReference type="EMBL" id="CP001631">
    <property type="protein sequence ID" value="ACU54577.1"/>
    <property type="molecule type" value="Genomic_DNA"/>
</dbReference>
<dbReference type="Pfam" id="PF00185">
    <property type="entry name" value="OTCace"/>
    <property type="match status" value="1"/>
</dbReference>
<evidence type="ECO:0000259" key="4">
    <source>
        <dbReference type="Pfam" id="PF02729"/>
    </source>
</evidence>
<feature type="domain" description="Aspartate/ornithine carbamoyltransferase carbamoyl-P binding" evidence="4">
    <location>
        <begin position="26"/>
        <end position="141"/>
    </location>
</feature>
<protein>
    <submittedName>
        <fullName evidence="5">Aspartate/ornithine carbamoyltransferase Asp/Orn-binding region</fullName>
    </submittedName>
</protein>
<dbReference type="PANTHER" id="PTHR45753:SF3">
    <property type="entry name" value="ORNITHINE TRANSCARBAMYLASE, MITOCHONDRIAL"/>
    <property type="match status" value="1"/>
</dbReference>
<dbReference type="PRINTS" id="PR00101">
    <property type="entry name" value="ATCASE"/>
</dbReference>
<dbReference type="eggNOG" id="COG0078">
    <property type="taxonomic scope" value="Bacteria"/>
</dbReference>
<feature type="domain" description="Aspartate/ornithine carbamoyltransferase Asp/Orn-binding" evidence="3">
    <location>
        <begin position="147"/>
        <end position="301"/>
    </location>
</feature>
<dbReference type="GO" id="GO:0016597">
    <property type="term" value="F:amino acid binding"/>
    <property type="evidence" value="ECO:0007669"/>
    <property type="project" value="InterPro"/>
</dbReference>
<dbReference type="InterPro" id="IPR006132">
    <property type="entry name" value="Asp/Orn_carbamoyltranf_P-bd"/>
</dbReference>
<dbReference type="AlphaFoldDB" id="C7M0R9"/>
<proteinExistence type="inferred from homology"/>
<dbReference type="InterPro" id="IPR006131">
    <property type="entry name" value="Asp_carbamoyltransf_Asp/Orn-bd"/>
</dbReference>
<dbReference type="HOGENOM" id="CLU_043846_3_2_11"/>
<keyword evidence="1 2" id="KW-0808">Transferase</keyword>
<dbReference type="KEGG" id="afo:Afer_1661"/>
<dbReference type="Gene3D" id="3.40.50.1370">
    <property type="entry name" value="Aspartate/ornithine carbamoyltransferase"/>
    <property type="match status" value="2"/>
</dbReference>
<dbReference type="SUPFAM" id="SSF53671">
    <property type="entry name" value="Aspartate/ornithine carbamoyltransferase"/>
    <property type="match status" value="1"/>
</dbReference>
<evidence type="ECO:0000259" key="3">
    <source>
        <dbReference type="Pfam" id="PF00185"/>
    </source>
</evidence>
<evidence type="ECO:0000313" key="6">
    <source>
        <dbReference type="Proteomes" id="UP000000771"/>
    </source>
</evidence>
<dbReference type="FunFam" id="3.40.50.1370:FF:000008">
    <property type="entry name" value="Ornithine carbamoyltransferase"/>
    <property type="match status" value="1"/>
</dbReference>
<dbReference type="PANTHER" id="PTHR45753">
    <property type="entry name" value="ORNITHINE CARBAMOYLTRANSFERASE, MITOCHONDRIAL"/>
    <property type="match status" value="1"/>
</dbReference>
<sequence length="314" mass="33378">MERATSLVVGDVDDLAPEDMRRLVTEAVAASGPLRGGTIAGVFEHPSMRTRSALGVAAAALGATPVFFTGDEIGIDTREAAEDVAEVLARHHRVVGARLRRHATFERMAPRFAGHQRPFVNLLTDRAHPTQAIADVITIHEALGTLEGVRIAWIGDANNVARSLAKAAGALGAEVRIAAPAGFQFSEADMAEIDAYLERAGRARGAIALFDSPTSAARGADVLSTDVWVSMGEDPAKRSAFEGWALTEALVAEASDEVGILHCLPAHRGEEIEASVLDGPHSWAFRQAGHRVTAMVRLLAFLVDRAGSGSIERW</sequence>
<dbReference type="GO" id="GO:0042450">
    <property type="term" value="P:L-arginine biosynthetic process via ornithine"/>
    <property type="evidence" value="ECO:0007669"/>
    <property type="project" value="TreeGrafter"/>
</dbReference>
<gene>
    <name evidence="5" type="ordered locus">Afer_1661</name>
</gene>
<evidence type="ECO:0000313" key="5">
    <source>
        <dbReference type="EMBL" id="ACU54577.1"/>
    </source>
</evidence>
<accession>C7M0R9</accession>
<dbReference type="GO" id="GO:0004585">
    <property type="term" value="F:ornithine carbamoyltransferase activity"/>
    <property type="evidence" value="ECO:0007669"/>
    <property type="project" value="TreeGrafter"/>
</dbReference>
<dbReference type="Pfam" id="PF02729">
    <property type="entry name" value="OTCace_N"/>
    <property type="match status" value="1"/>
</dbReference>
<dbReference type="PRINTS" id="PR00100">
    <property type="entry name" value="AOTCASE"/>
</dbReference>
<dbReference type="RefSeq" id="WP_015799056.1">
    <property type="nucleotide sequence ID" value="NC_013124.1"/>
</dbReference>
<dbReference type="InterPro" id="IPR006130">
    <property type="entry name" value="Asp/Orn_carbamoylTrfase"/>
</dbReference>
<dbReference type="Proteomes" id="UP000000771">
    <property type="component" value="Chromosome"/>
</dbReference>
<dbReference type="InterPro" id="IPR036901">
    <property type="entry name" value="Asp/Orn_carbamoylTrfase_sf"/>
</dbReference>
<reference evidence="5 6" key="1">
    <citation type="journal article" date="2009" name="Stand. Genomic Sci.">
        <title>Complete genome sequence of Acidimicrobium ferrooxidans type strain (ICP).</title>
        <authorList>
            <person name="Clum A."/>
            <person name="Nolan M."/>
            <person name="Lang E."/>
            <person name="Glavina Del Rio T."/>
            <person name="Tice H."/>
            <person name="Copeland A."/>
            <person name="Cheng J.F."/>
            <person name="Lucas S."/>
            <person name="Chen F."/>
            <person name="Bruce D."/>
            <person name="Goodwin L."/>
            <person name="Pitluck S."/>
            <person name="Ivanova N."/>
            <person name="Mavrommatis K."/>
            <person name="Mikhailova N."/>
            <person name="Pati A."/>
            <person name="Chen A."/>
            <person name="Palaniappan K."/>
            <person name="Goker M."/>
            <person name="Spring S."/>
            <person name="Land M."/>
            <person name="Hauser L."/>
            <person name="Chang Y.J."/>
            <person name="Jeffries C.C."/>
            <person name="Chain P."/>
            <person name="Bristow J."/>
            <person name="Eisen J.A."/>
            <person name="Markowitz V."/>
            <person name="Hugenholtz P."/>
            <person name="Kyrpides N.C."/>
            <person name="Klenk H.P."/>
            <person name="Lapidus A."/>
        </authorList>
    </citation>
    <scope>NUCLEOTIDE SEQUENCE [LARGE SCALE GENOMIC DNA]</scope>
    <source>
        <strain evidence="6">DSM 10331 / JCM 15462 / NBRC 103882 / ICP</strain>
    </source>
</reference>
<evidence type="ECO:0000256" key="1">
    <source>
        <dbReference type="ARBA" id="ARBA00022679"/>
    </source>
</evidence>
<evidence type="ECO:0000256" key="2">
    <source>
        <dbReference type="RuleBase" id="RU003634"/>
    </source>
</evidence>
<comment type="similarity">
    <text evidence="2">Belongs to the aspartate/ornithine carbamoyltransferase superfamily.</text>
</comment>
<dbReference type="STRING" id="525909.Afer_1661"/>
<organism evidence="5 6">
    <name type="scientific">Acidimicrobium ferrooxidans (strain DSM 10331 / JCM 15462 / NBRC 103882 / ICP)</name>
    <dbReference type="NCBI Taxonomy" id="525909"/>
    <lineage>
        <taxon>Bacteria</taxon>
        <taxon>Bacillati</taxon>
        <taxon>Actinomycetota</taxon>
        <taxon>Acidimicrobiia</taxon>
        <taxon>Acidimicrobiales</taxon>
        <taxon>Acidimicrobiaceae</taxon>
        <taxon>Acidimicrobium</taxon>
    </lineage>
</organism>
<dbReference type="GO" id="GO:0019240">
    <property type="term" value="P:citrulline biosynthetic process"/>
    <property type="evidence" value="ECO:0007669"/>
    <property type="project" value="TreeGrafter"/>
</dbReference>
<dbReference type="OrthoDB" id="9802587at2"/>